<sequence length="526" mass="58396">MHRALAIPEIVRIILHCADHAILPPLARTCRAFCDPALDLLWEDKDGLRHLLRCMPDGLWEPVAQDDDDEDISDEQLYLTRPVVPADWDRFLFYSRRVKTFTFDVDSEIAYCSSSVDILRISFPGPVLFPNLRTLLWLSGSCGTIRHIRLFLAPHLRKLVLDSLDSVADLSVLPTLVTQCPGLAEVDIAMPDRLLRFLGNLYTSVVSLHRLVTLSIPSIDDSVLEHLSRMPTLTSLTLKRQNALSAPRTSSGESVFPTLRSLTITTRVADVLPTIVPLLTEAPLESLNIQLAACRGTATFVAWCKALASDCACGHNSLRHLYLREVAPTGVRISLPAVSPVVQGVHIRPLYSFKELKSVWLYPPRGFDLDDSAMDELARAWPRLALLDLGGDRASSSGSPSHITLSALLSFAQHCPRLSSLPLNTSSQAPTPALNHGTRRIQQGRLHTLGVQSCPCSDVYWVAKFLSSVFPALRAVRTDLDGRFLEGHLALGVRRQNWKDVQKLLPLLRSVREEEQQWTESSGRSG</sequence>
<dbReference type="EMBL" id="JARKIF010000023">
    <property type="protein sequence ID" value="KAJ7616043.1"/>
    <property type="molecule type" value="Genomic_DNA"/>
</dbReference>
<keyword evidence="2" id="KW-1185">Reference proteome</keyword>
<accession>A0AAD7BBM3</accession>
<dbReference type="AlphaFoldDB" id="A0AAD7BBM3"/>
<evidence type="ECO:0008006" key="3">
    <source>
        <dbReference type="Google" id="ProtNLM"/>
    </source>
</evidence>
<proteinExistence type="predicted"/>
<dbReference type="Gene3D" id="3.80.10.10">
    <property type="entry name" value="Ribonuclease Inhibitor"/>
    <property type="match status" value="1"/>
</dbReference>
<name>A0AAD7BBM3_9AGAR</name>
<reference evidence="1" key="1">
    <citation type="submission" date="2023-03" db="EMBL/GenBank/DDBJ databases">
        <title>Massive genome expansion in bonnet fungi (Mycena s.s.) driven by repeated elements and novel gene families across ecological guilds.</title>
        <authorList>
            <consortium name="Lawrence Berkeley National Laboratory"/>
            <person name="Harder C.B."/>
            <person name="Miyauchi S."/>
            <person name="Viragh M."/>
            <person name="Kuo A."/>
            <person name="Thoen E."/>
            <person name="Andreopoulos B."/>
            <person name="Lu D."/>
            <person name="Skrede I."/>
            <person name="Drula E."/>
            <person name="Henrissat B."/>
            <person name="Morin E."/>
            <person name="Kohler A."/>
            <person name="Barry K."/>
            <person name="LaButti K."/>
            <person name="Morin E."/>
            <person name="Salamov A."/>
            <person name="Lipzen A."/>
            <person name="Mereny Z."/>
            <person name="Hegedus B."/>
            <person name="Baldrian P."/>
            <person name="Stursova M."/>
            <person name="Weitz H."/>
            <person name="Taylor A."/>
            <person name="Grigoriev I.V."/>
            <person name="Nagy L.G."/>
            <person name="Martin F."/>
            <person name="Kauserud H."/>
        </authorList>
    </citation>
    <scope>NUCLEOTIDE SEQUENCE</scope>
    <source>
        <strain evidence="1">9284</strain>
    </source>
</reference>
<gene>
    <name evidence="1" type="ORF">FB45DRAFT_841681</name>
</gene>
<evidence type="ECO:0000313" key="2">
    <source>
        <dbReference type="Proteomes" id="UP001221142"/>
    </source>
</evidence>
<protein>
    <recommendedName>
        <fullName evidence="3">F-box domain-containing protein</fullName>
    </recommendedName>
</protein>
<dbReference type="InterPro" id="IPR032675">
    <property type="entry name" value="LRR_dom_sf"/>
</dbReference>
<evidence type="ECO:0000313" key="1">
    <source>
        <dbReference type="EMBL" id="KAJ7616043.1"/>
    </source>
</evidence>
<organism evidence="1 2">
    <name type="scientific">Roridomyces roridus</name>
    <dbReference type="NCBI Taxonomy" id="1738132"/>
    <lineage>
        <taxon>Eukaryota</taxon>
        <taxon>Fungi</taxon>
        <taxon>Dikarya</taxon>
        <taxon>Basidiomycota</taxon>
        <taxon>Agaricomycotina</taxon>
        <taxon>Agaricomycetes</taxon>
        <taxon>Agaricomycetidae</taxon>
        <taxon>Agaricales</taxon>
        <taxon>Marasmiineae</taxon>
        <taxon>Mycenaceae</taxon>
        <taxon>Roridomyces</taxon>
    </lineage>
</organism>
<comment type="caution">
    <text evidence="1">The sequence shown here is derived from an EMBL/GenBank/DDBJ whole genome shotgun (WGS) entry which is preliminary data.</text>
</comment>
<dbReference type="Proteomes" id="UP001221142">
    <property type="component" value="Unassembled WGS sequence"/>
</dbReference>
<dbReference type="SUPFAM" id="SSF52047">
    <property type="entry name" value="RNI-like"/>
    <property type="match status" value="1"/>
</dbReference>